<dbReference type="PANTHER" id="PTHR46579:SF1">
    <property type="entry name" value="F5_8 TYPE C DOMAIN-CONTAINING PROTEIN"/>
    <property type="match status" value="1"/>
</dbReference>
<gene>
    <name evidence="1" type="ORF">NLJ89_g10165</name>
</gene>
<proteinExistence type="predicted"/>
<dbReference type="AlphaFoldDB" id="A0A9W8JS87"/>
<dbReference type="Proteomes" id="UP001148786">
    <property type="component" value="Unassembled WGS sequence"/>
</dbReference>
<reference evidence="1" key="1">
    <citation type="submission" date="2022-07" db="EMBL/GenBank/DDBJ databases">
        <title>Genome Sequence of Agrocybe chaxingu.</title>
        <authorList>
            <person name="Buettner E."/>
        </authorList>
    </citation>
    <scope>NUCLEOTIDE SEQUENCE</scope>
    <source>
        <strain evidence="1">MP-N11</strain>
    </source>
</reference>
<dbReference type="PANTHER" id="PTHR46579">
    <property type="entry name" value="F5/8 TYPE C DOMAIN-CONTAINING PROTEIN-RELATED"/>
    <property type="match status" value="1"/>
</dbReference>
<dbReference type="OrthoDB" id="6613063at2759"/>
<dbReference type="EMBL" id="JANKHO010001774">
    <property type="protein sequence ID" value="KAJ3498860.1"/>
    <property type="molecule type" value="Genomic_DNA"/>
</dbReference>
<comment type="caution">
    <text evidence="1">The sequence shown here is derived from an EMBL/GenBank/DDBJ whole genome shotgun (WGS) entry which is preliminary data.</text>
</comment>
<protein>
    <submittedName>
        <fullName evidence="1">Uncharacterized protein</fullName>
    </submittedName>
</protein>
<keyword evidence="2" id="KW-1185">Reference proteome</keyword>
<name>A0A9W8JS87_9AGAR</name>
<evidence type="ECO:0000313" key="1">
    <source>
        <dbReference type="EMBL" id="KAJ3498860.1"/>
    </source>
</evidence>
<sequence length="547" mass="62515">MCKILGIRIPDSHVTTHYVPHDRSRHPDVKADRTAIKVYDMENLPMRSHDEFLAQADEVQRAPTKAAAERLSKTYGIKSIPILSYLPSLKFPASFPYDFMHLIWENLIKNLILHWTGDFKGLGEGSESYTLSKEVWEAIGSATAVSGDTIPSAYGARVPNIATDSTTCSAEMWSFWTLYLGPVLLRRRFQRPKYFQHFVRLVRLLNVCLQFEITKEEIKEVREGFIRWVKDYESIYYQLKPERVSACPVTIHALLHIADSIEAFGPVWCYWAFPMERYCGKLQPALRSRRFPYASLDRYVVEDAQLTQIKLTSNLAAELSLRIPRKAVPGMFSHPSYPTCILLPPHVRERPPSNLINNICAALATRADVKITQIRPFLQRAEIEQWGKVRRVDSEEGDTFRASSRTTVRDDSRNASFVRYELYVDIHERHKRRKPKYELQTFYGELQHIFLVKFEEAAACRLLGLPDEEKDVVILAAIKSCVLDADDPNLDGLDIHFYSKSGSTHIVDIKGVQCLVGRVKDGDRGWALIDRSGSLARAIALEDPNEG</sequence>
<organism evidence="1 2">
    <name type="scientific">Agrocybe chaxingu</name>
    <dbReference type="NCBI Taxonomy" id="84603"/>
    <lineage>
        <taxon>Eukaryota</taxon>
        <taxon>Fungi</taxon>
        <taxon>Dikarya</taxon>
        <taxon>Basidiomycota</taxon>
        <taxon>Agaricomycotina</taxon>
        <taxon>Agaricomycetes</taxon>
        <taxon>Agaricomycetidae</taxon>
        <taxon>Agaricales</taxon>
        <taxon>Agaricineae</taxon>
        <taxon>Strophariaceae</taxon>
        <taxon>Agrocybe</taxon>
    </lineage>
</organism>
<accession>A0A9W8JS87</accession>
<evidence type="ECO:0000313" key="2">
    <source>
        <dbReference type="Proteomes" id="UP001148786"/>
    </source>
</evidence>